<dbReference type="InterPro" id="IPR015797">
    <property type="entry name" value="NUDIX_hydrolase-like_dom_sf"/>
</dbReference>
<dbReference type="InterPro" id="IPR036390">
    <property type="entry name" value="WH_DNA-bd_sf"/>
</dbReference>
<dbReference type="InterPro" id="IPR054105">
    <property type="entry name" value="WHD_NrtR"/>
</dbReference>
<dbReference type="GO" id="GO:0047631">
    <property type="term" value="F:ADP-ribose diphosphatase activity"/>
    <property type="evidence" value="ECO:0007669"/>
    <property type="project" value="UniProtKB-EC"/>
</dbReference>
<proteinExistence type="predicted"/>
<dbReference type="Gene3D" id="3.90.79.10">
    <property type="entry name" value="Nucleoside Triphosphate Pyrophosphohydrolase"/>
    <property type="match status" value="1"/>
</dbReference>
<evidence type="ECO:0000256" key="1">
    <source>
        <dbReference type="SAM" id="MobiDB-lite"/>
    </source>
</evidence>
<keyword evidence="5" id="KW-1185">Reference proteome</keyword>
<feature type="domain" description="NrtR DNA-binding winged helix" evidence="3">
    <location>
        <begin position="185"/>
        <end position="242"/>
    </location>
</feature>
<gene>
    <name evidence="4" type="ORF">BSCA_2332</name>
</gene>
<comment type="caution">
    <text evidence="4">The sequence shown here is derived from an EMBL/GenBank/DDBJ whole genome shotgun (WGS) entry which is preliminary data.</text>
</comment>
<dbReference type="PANTHER" id="PTHR43736">
    <property type="entry name" value="ADP-RIBOSE PYROPHOSPHATASE"/>
    <property type="match status" value="1"/>
</dbReference>
<evidence type="ECO:0000313" key="4">
    <source>
        <dbReference type="EMBL" id="KFI92143.1"/>
    </source>
</evidence>
<dbReference type="PANTHER" id="PTHR43736:SF4">
    <property type="entry name" value="SLR1690 PROTEIN"/>
    <property type="match status" value="1"/>
</dbReference>
<protein>
    <submittedName>
        <fullName evidence="4">Phosphohydrolase</fullName>
        <ecNumber evidence="4">3.6.1.13</ecNumber>
    </submittedName>
</protein>
<feature type="domain" description="Nudix hydrolase" evidence="2">
    <location>
        <begin position="62"/>
        <end position="167"/>
    </location>
</feature>
<dbReference type="SUPFAM" id="SSF46785">
    <property type="entry name" value="Winged helix' DNA-binding domain"/>
    <property type="match status" value="1"/>
</dbReference>
<sequence length="291" mass="32024">MTQERKALGFMGLNVSERRAQPPEVGISVVILALGPRGGQTGGADAGSAGSPAEPIGLWLPLVRRVRQPFLGQWALPGGDLRSDQSLEQSAYLALESTTDLHPKYLEQLHTFGDPGRSRGGLPMVSIVYWALVGQAETRDFAEADNVRWFPERDLPPLAFDHRRIIDHALRQLRERIAYPDLVTRLVGKEFTLRQLHDVTEAITGESVDLANFRRRMLAGGQLEDTGKKAREGRQRPAAVYRYVSEPLSGPQSEEGLSGEELDRLARSASVSDADLDSYLDDVLSPLMTSA</sequence>
<dbReference type="SUPFAM" id="SSF55811">
    <property type="entry name" value="Nudix"/>
    <property type="match status" value="1"/>
</dbReference>
<dbReference type="InterPro" id="IPR036388">
    <property type="entry name" value="WH-like_DNA-bd_sf"/>
</dbReference>
<dbReference type="eggNOG" id="COG1051">
    <property type="taxonomic scope" value="Bacteria"/>
</dbReference>
<dbReference type="AlphaFoldDB" id="A0A087D9E3"/>
<evidence type="ECO:0000259" key="3">
    <source>
        <dbReference type="Pfam" id="PF21906"/>
    </source>
</evidence>
<name>A0A087D9E3_9BIFI</name>
<dbReference type="Gene3D" id="1.10.10.10">
    <property type="entry name" value="Winged helix-like DNA-binding domain superfamily/Winged helix DNA-binding domain"/>
    <property type="match status" value="1"/>
</dbReference>
<dbReference type="EMBL" id="JGZO01000016">
    <property type="protein sequence ID" value="KFI92143.1"/>
    <property type="molecule type" value="Genomic_DNA"/>
</dbReference>
<feature type="region of interest" description="Disordered" evidence="1">
    <location>
        <begin position="243"/>
        <end position="264"/>
    </location>
</feature>
<evidence type="ECO:0000313" key="5">
    <source>
        <dbReference type="Proteomes" id="UP000029033"/>
    </source>
</evidence>
<dbReference type="Pfam" id="PF21906">
    <property type="entry name" value="WHD_NrtR"/>
    <property type="match status" value="1"/>
</dbReference>
<dbReference type="Proteomes" id="UP000029033">
    <property type="component" value="Unassembled WGS sequence"/>
</dbReference>
<dbReference type="Pfam" id="PF00293">
    <property type="entry name" value="NUDIX"/>
    <property type="match status" value="1"/>
</dbReference>
<dbReference type="InterPro" id="IPR000086">
    <property type="entry name" value="NUDIX_hydrolase_dom"/>
</dbReference>
<evidence type="ECO:0000259" key="2">
    <source>
        <dbReference type="Pfam" id="PF00293"/>
    </source>
</evidence>
<dbReference type="EC" id="3.6.1.13" evidence="4"/>
<dbReference type="CDD" id="cd18873">
    <property type="entry name" value="NUDIX_NadM_like"/>
    <property type="match status" value="1"/>
</dbReference>
<accession>A0A087D9E3</accession>
<keyword evidence="4" id="KW-0378">Hydrolase</keyword>
<dbReference type="STRING" id="158787.BSCA_2332"/>
<reference evidence="4 5" key="1">
    <citation type="submission" date="2014-03" db="EMBL/GenBank/DDBJ databases">
        <title>Genomics of Bifidobacteria.</title>
        <authorList>
            <person name="Ventura M."/>
            <person name="Milani C."/>
            <person name="Lugli G.A."/>
        </authorList>
    </citation>
    <scope>NUCLEOTIDE SEQUENCE [LARGE SCALE GENOMIC DNA]</scope>
    <source>
        <strain evidence="4 5">LMG 21589</strain>
    </source>
</reference>
<organism evidence="4 5">
    <name type="scientific">Bifidobacterium scardovii</name>
    <dbReference type="NCBI Taxonomy" id="158787"/>
    <lineage>
        <taxon>Bacteria</taxon>
        <taxon>Bacillati</taxon>
        <taxon>Actinomycetota</taxon>
        <taxon>Actinomycetes</taxon>
        <taxon>Bifidobacteriales</taxon>
        <taxon>Bifidobacteriaceae</taxon>
        <taxon>Bifidobacterium</taxon>
    </lineage>
</organism>